<dbReference type="EMBL" id="KZ345048">
    <property type="protein sequence ID" value="PIO76496.1"/>
    <property type="molecule type" value="Genomic_DNA"/>
</dbReference>
<dbReference type="OrthoDB" id="5844997at2759"/>
<feature type="signal peptide" evidence="10">
    <location>
        <begin position="1"/>
        <end position="17"/>
    </location>
</feature>
<feature type="active site" evidence="8">
    <location>
        <position position="237"/>
    </location>
</feature>
<dbReference type="AlphaFoldDB" id="A0A2G9V290"/>
<gene>
    <name evidence="11" type="ORF">TELCIR_01436</name>
</gene>
<evidence type="ECO:0000256" key="8">
    <source>
        <dbReference type="PIRSR" id="PIRSR601577-1"/>
    </source>
</evidence>
<keyword evidence="6 9" id="KW-0482">Metalloprotease</keyword>
<dbReference type="Proteomes" id="UP000230423">
    <property type="component" value="Unassembled WGS sequence"/>
</dbReference>
<evidence type="ECO:0000256" key="10">
    <source>
        <dbReference type="RuleBase" id="RU366077"/>
    </source>
</evidence>
<feature type="binding site" evidence="9">
    <location>
        <position position="240"/>
    </location>
    <ligand>
        <name>Zn(2+)</name>
        <dbReference type="ChEBI" id="CHEBI:29105"/>
        <note>catalytic</note>
    </ligand>
</feature>
<feature type="binding site" evidence="9">
    <location>
        <position position="236"/>
    </location>
    <ligand>
        <name>Zn(2+)</name>
        <dbReference type="ChEBI" id="CHEBI:29105"/>
        <note>catalytic</note>
    </ligand>
</feature>
<organism evidence="11 12">
    <name type="scientific">Teladorsagia circumcincta</name>
    <name type="common">Brown stomach worm</name>
    <name type="synonym">Ostertagia circumcincta</name>
    <dbReference type="NCBI Taxonomy" id="45464"/>
    <lineage>
        <taxon>Eukaryota</taxon>
        <taxon>Metazoa</taxon>
        <taxon>Ecdysozoa</taxon>
        <taxon>Nematoda</taxon>
        <taxon>Chromadorea</taxon>
        <taxon>Rhabditida</taxon>
        <taxon>Rhabditina</taxon>
        <taxon>Rhabditomorpha</taxon>
        <taxon>Strongyloidea</taxon>
        <taxon>Trichostrongylidae</taxon>
        <taxon>Teladorsagia</taxon>
    </lineage>
</organism>
<dbReference type="EC" id="3.4.24.-" evidence="10"/>
<evidence type="ECO:0000256" key="9">
    <source>
        <dbReference type="PIRSR" id="PIRSR601577-2"/>
    </source>
</evidence>
<dbReference type="PANTHER" id="PTHR10942:SF0">
    <property type="entry name" value="LEISHMANOLYSIN-LIKE PEPTIDASE"/>
    <property type="match status" value="1"/>
</dbReference>
<dbReference type="Pfam" id="PF01457">
    <property type="entry name" value="Peptidase_M8"/>
    <property type="match status" value="1"/>
</dbReference>
<evidence type="ECO:0000256" key="7">
    <source>
        <dbReference type="ARBA" id="ARBA00039717"/>
    </source>
</evidence>
<comment type="cofactor">
    <cofactor evidence="9 10">
        <name>Zn(2+)</name>
        <dbReference type="ChEBI" id="CHEBI:29105"/>
    </cofactor>
    <text evidence="9 10">Binds 1 zinc ion per subunit.</text>
</comment>
<sequence length="544" mass="61944">MVDRLLYSVLLIGQSLACDYLPPSKDDIMVAITEYPQGFQSDSETVWDWIRIMIVYDESVNKLSESNRKMTEHVITAARDYFQSTVKVQRLSSLQLPPSCLEPGTSLTHNGTVVCINDCAKKCAFATAPESADYFSEECTCLVYTSATFPAKLEEGKCASWSEQTRGGKLHNVDFVVFVSALAEMCKNQQLAAFAIHCAIDPSTKRPIAGQVNICPHTFNTTAFNELSKLEEAVKHELTHAFVFSPTLLQDFPGAGKYKRKDNSYVIDNVVDRFTRLDWETSNGTMKHDVFMMVTPKVREEARRHFNCSTLEGAELENHGPFGIAGVHWEKRIYEDETMSAGLTRTAQNGAFSRLTLALFEDSGWYKVNYDKAEEMMWGRNLGCDFAKRSCLSWMKKNMEDPYPFCNTYGDVKTSTDMHNTICTDSRNMKYYNYSSEAICKEKRLLIKTQNSTTFSCKEGQFIHIEQPPSKDDVKVGITEYLQSYQTSSEPVWDWIRIKIEYDDSVNELSESNRKMVYYLVSAARDFFQSTIKVQRLSSLQLPT</sequence>
<proteinExistence type="inferred from homology"/>
<evidence type="ECO:0000256" key="3">
    <source>
        <dbReference type="ARBA" id="ARBA00022723"/>
    </source>
</evidence>
<dbReference type="GO" id="GO:0007155">
    <property type="term" value="P:cell adhesion"/>
    <property type="evidence" value="ECO:0007669"/>
    <property type="project" value="InterPro"/>
</dbReference>
<evidence type="ECO:0000256" key="4">
    <source>
        <dbReference type="ARBA" id="ARBA00022801"/>
    </source>
</evidence>
<dbReference type="GO" id="GO:0016020">
    <property type="term" value="C:membrane"/>
    <property type="evidence" value="ECO:0007669"/>
    <property type="project" value="InterPro"/>
</dbReference>
<dbReference type="GO" id="GO:0046872">
    <property type="term" value="F:metal ion binding"/>
    <property type="evidence" value="ECO:0007669"/>
    <property type="project" value="UniProtKB-KW"/>
</dbReference>
<dbReference type="PANTHER" id="PTHR10942">
    <property type="entry name" value="LEISHMANOLYSIN-LIKE PEPTIDASE"/>
    <property type="match status" value="1"/>
</dbReference>
<dbReference type="GO" id="GO:0004222">
    <property type="term" value="F:metalloendopeptidase activity"/>
    <property type="evidence" value="ECO:0007669"/>
    <property type="project" value="UniProtKB-UniRule"/>
</dbReference>
<evidence type="ECO:0000256" key="2">
    <source>
        <dbReference type="ARBA" id="ARBA00022670"/>
    </source>
</evidence>
<evidence type="ECO:0000256" key="5">
    <source>
        <dbReference type="ARBA" id="ARBA00022833"/>
    </source>
</evidence>
<keyword evidence="5 9" id="KW-0862">Zinc</keyword>
<keyword evidence="3 9" id="KW-0479">Metal-binding</keyword>
<feature type="binding site" evidence="9">
    <location>
        <position position="328"/>
    </location>
    <ligand>
        <name>Zn(2+)</name>
        <dbReference type="ChEBI" id="CHEBI:29105"/>
        <note>catalytic</note>
    </ligand>
</feature>
<dbReference type="SUPFAM" id="SSF55486">
    <property type="entry name" value="Metalloproteases ('zincins'), catalytic domain"/>
    <property type="match status" value="1"/>
</dbReference>
<keyword evidence="2 10" id="KW-0645">Protease</keyword>
<evidence type="ECO:0000256" key="6">
    <source>
        <dbReference type="ARBA" id="ARBA00023049"/>
    </source>
</evidence>
<dbReference type="FunFam" id="3.90.132.10:FF:000001">
    <property type="entry name" value="leishmanolysin-like peptidase isoform X2"/>
    <property type="match status" value="1"/>
</dbReference>
<reference evidence="11 12" key="1">
    <citation type="submission" date="2015-09" db="EMBL/GenBank/DDBJ databases">
        <title>Draft genome of the parasitic nematode Teladorsagia circumcincta isolate WARC Sus (inbred).</title>
        <authorList>
            <person name="Mitreva M."/>
        </authorList>
    </citation>
    <scope>NUCLEOTIDE SEQUENCE [LARGE SCALE GENOMIC DNA]</scope>
    <source>
        <strain evidence="11 12">S</strain>
    </source>
</reference>
<dbReference type="Gene3D" id="3.90.132.10">
    <property type="entry name" value="Leishmanolysin , domain 2"/>
    <property type="match status" value="1"/>
</dbReference>
<dbReference type="InterPro" id="IPR001577">
    <property type="entry name" value="Peptidase_M8"/>
</dbReference>
<keyword evidence="4 10" id="KW-0378">Hydrolase</keyword>
<feature type="chain" id="PRO_5023978926" description="Leishmanolysin-like peptidase" evidence="10">
    <location>
        <begin position="18"/>
        <end position="544"/>
    </location>
</feature>
<dbReference type="Gene3D" id="3.10.170.20">
    <property type="match status" value="1"/>
</dbReference>
<name>A0A2G9V290_TELCI</name>
<evidence type="ECO:0000256" key="1">
    <source>
        <dbReference type="ARBA" id="ARBA00005860"/>
    </source>
</evidence>
<keyword evidence="12" id="KW-1185">Reference proteome</keyword>
<dbReference type="GO" id="GO:0005737">
    <property type="term" value="C:cytoplasm"/>
    <property type="evidence" value="ECO:0007669"/>
    <property type="project" value="TreeGrafter"/>
</dbReference>
<accession>A0A2G9V290</accession>
<dbReference type="GO" id="GO:0006508">
    <property type="term" value="P:proteolysis"/>
    <property type="evidence" value="ECO:0007669"/>
    <property type="project" value="UniProtKB-KW"/>
</dbReference>
<comment type="similarity">
    <text evidence="1 10">Belongs to the peptidase M8 family.</text>
</comment>
<evidence type="ECO:0000313" key="12">
    <source>
        <dbReference type="Proteomes" id="UP000230423"/>
    </source>
</evidence>
<keyword evidence="10" id="KW-0732">Signal</keyword>
<protein>
    <recommendedName>
        <fullName evidence="7 10">Leishmanolysin-like peptidase</fullName>
        <ecNumber evidence="10">3.4.24.-</ecNumber>
    </recommendedName>
</protein>
<evidence type="ECO:0000313" key="11">
    <source>
        <dbReference type="EMBL" id="PIO76496.1"/>
    </source>
</evidence>